<feature type="compositionally biased region" description="Basic residues" evidence="1">
    <location>
        <begin position="1"/>
        <end position="13"/>
    </location>
</feature>
<evidence type="ECO:0000313" key="3">
    <source>
        <dbReference type="Proteomes" id="UP001066276"/>
    </source>
</evidence>
<dbReference type="EMBL" id="JANPWB010000013">
    <property type="protein sequence ID" value="KAJ1106068.1"/>
    <property type="molecule type" value="Genomic_DNA"/>
</dbReference>
<feature type="region of interest" description="Disordered" evidence="1">
    <location>
        <begin position="105"/>
        <end position="146"/>
    </location>
</feature>
<feature type="region of interest" description="Disordered" evidence="1">
    <location>
        <begin position="1"/>
        <end position="74"/>
    </location>
</feature>
<comment type="caution">
    <text evidence="2">The sequence shown here is derived from an EMBL/GenBank/DDBJ whole genome shotgun (WGS) entry which is preliminary data.</text>
</comment>
<proteinExistence type="predicted"/>
<accession>A0AAV7MVQ1</accession>
<feature type="compositionally biased region" description="Polar residues" evidence="1">
    <location>
        <begin position="45"/>
        <end position="74"/>
    </location>
</feature>
<sequence length="146" mass="16323">MKRQRKRLRKARKKQSDQKDGTCKKIYPIFAKQPANPAPMKADNDTSPLDCSSPSDQADSFLSASMSDNTGLPKTNQLKIKNKLTSAHHHVWGTTCLQEDQKLLAAHPQFRATPPEPNGTTSNRRIRDQDNIDKQPAFAVKGQDLS</sequence>
<gene>
    <name evidence="2" type="ORF">NDU88_003471</name>
</gene>
<dbReference type="AlphaFoldDB" id="A0AAV7MVQ1"/>
<name>A0AAV7MVQ1_PLEWA</name>
<organism evidence="2 3">
    <name type="scientific">Pleurodeles waltl</name>
    <name type="common">Iberian ribbed newt</name>
    <dbReference type="NCBI Taxonomy" id="8319"/>
    <lineage>
        <taxon>Eukaryota</taxon>
        <taxon>Metazoa</taxon>
        <taxon>Chordata</taxon>
        <taxon>Craniata</taxon>
        <taxon>Vertebrata</taxon>
        <taxon>Euteleostomi</taxon>
        <taxon>Amphibia</taxon>
        <taxon>Batrachia</taxon>
        <taxon>Caudata</taxon>
        <taxon>Salamandroidea</taxon>
        <taxon>Salamandridae</taxon>
        <taxon>Pleurodelinae</taxon>
        <taxon>Pleurodeles</taxon>
    </lineage>
</organism>
<feature type="compositionally biased region" description="Basic and acidic residues" evidence="1">
    <location>
        <begin position="14"/>
        <end position="23"/>
    </location>
</feature>
<dbReference type="Proteomes" id="UP001066276">
    <property type="component" value="Chromosome 9"/>
</dbReference>
<protein>
    <submittedName>
        <fullName evidence="2">Uncharacterized protein</fullName>
    </submittedName>
</protein>
<keyword evidence="3" id="KW-1185">Reference proteome</keyword>
<evidence type="ECO:0000313" key="2">
    <source>
        <dbReference type="EMBL" id="KAJ1106068.1"/>
    </source>
</evidence>
<evidence type="ECO:0000256" key="1">
    <source>
        <dbReference type="SAM" id="MobiDB-lite"/>
    </source>
</evidence>
<reference evidence="2" key="1">
    <citation type="journal article" date="2022" name="bioRxiv">
        <title>Sequencing and chromosome-scale assembly of the giantPleurodeles waltlgenome.</title>
        <authorList>
            <person name="Brown T."/>
            <person name="Elewa A."/>
            <person name="Iarovenko S."/>
            <person name="Subramanian E."/>
            <person name="Araus A.J."/>
            <person name="Petzold A."/>
            <person name="Susuki M."/>
            <person name="Suzuki K.-i.T."/>
            <person name="Hayashi T."/>
            <person name="Toyoda A."/>
            <person name="Oliveira C."/>
            <person name="Osipova E."/>
            <person name="Leigh N.D."/>
            <person name="Simon A."/>
            <person name="Yun M.H."/>
        </authorList>
    </citation>
    <scope>NUCLEOTIDE SEQUENCE</scope>
    <source>
        <strain evidence="2">20211129_DDA</strain>
        <tissue evidence="2">Liver</tissue>
    </source>
</reference>